<reference evidence="4" key="1">
    <citation type="submission" date="2016-09" db="EMBL/GenBank/DDBJ databases">
        <authorList>
            <person name="Jeantristanb JTB J.-T."/>
            <person name="Ricardo R."/>
        </authorList>
    </citation>
    <scope>NUCLEOTIDE SEQUENCE [LARGE SCALE GENOMIC DNA]</scope>
</reference>
<accession>A0A238FRR3</accession>
<name>A0A238FRR3_9BASI</name>
<gene>
    <name evidence="3" type="ORF">BQ2448_7682</name>
</gene>
<evidence type="ECO:0000313" key="4">
    <source>
        <dbReference type="Proteomes" id="UP000198372"/>
    </source>
</evidence>
<dbReference type="EMBL" id="FMSP01000023">
    <property type="protein sequence ID" value="SCV74653.1"/>
    <property type="molecule type" value="Genomic_DNA"/>
</dbReference>
<dbReference type="OrthoDB" id="6133115at2759"/>
<keyword evidence="2" id="KW-1133">Transmembrane helix</keyword>
<evidence type="ECO:0000313" key="3">
    <source>
        <dbReference type="EMBL" id="SCV74653.1"/>
    </source>
</evidence>
<evidence type="ECO:0000256" key="1">
    <source>
        <dbReference type="SAM" id="MobiDB-lite"/>
    </source>
</evidence>
<dbReference type="AlphaFoldDB" id="A0A238FRR3"/>
<proteinExistence type="predicted"/>
<keyword evidence="2" id="KW-0472">Membrane</keyword>
<sequence>MKSAIRAKQMGSRTSWFQLFASKGNRQRIAKSPFHLPVIIICSMRNLSGSAIVGGYYIQILDLVGITSPASRTGINGGLTIAVIAGAILGLFPRHSYSSSTLASGIMDGSHDRERRVRHHG</sequence>
<dbReference type="STRING" id="269621.A0A238FRR3"/>
<evidence type="ECO:0000256" key="2">
    <source>
        <dbReference type="SAM" id="Phobius"/>
    </source>
</evidence>
<feature type="transmembrane region" description="Helical" evidence="2">
    <location>
        <begin position="70"/>
        <end position="92"/>
    </location>
</feature>
<feature type="region of interest" description="Disordered" evidence="1">
    <location>
        <begin position="101"/>
        <end position="121"/>
    </location>
</feature>
<dbReference type="Proteomes" id="UP000198372">
    <property type="component" value="Unassembled WGS sequence"/>
</dbReference>
<protein>
    <submittedName>
        <fullName evidence="3">BQ2448_7682 protein</fullName>
    </submittedName>
</protein>
<organism evidence="3 4">
    <name type="scientific">Microbotryum intermedium</name>
    <dbReference type="NCBI Taxonomy" id="269621"/>
    <lineage>
        <taxon>Eukaryota</taxon>
        <taxon>Fungi</taxon>
        <taxon>Dikarya</taxon>
        <taxon>Basidiomycota</taxon>
        <taxon>Pucciniomycotina</taxon>
        <taxon>Microbotryomycetes</taxon>
        <taxon>Microbotryales</taxon>
        <taxon>Microbotryaceae</taxon>
        <taxon>Microbotryum</taxon>
    </lineage>
</organism>
<keyword evidence="4" id="KW-1185">Reference proteome</keyword>
<keyword evidence="2" id="KW-0812">Transmembrane</keyword>
<feature type="transmembrane region" description="Helical" evidence="2">
    <location>
        <begin position="36"/>
        <end position="58"/>
    </location>
</feature>